<evidence type="ECO:0000313" key="2">
    <source>
        <dbReference type="Proteomes" id="UP000239709"/>
    </source>
</evidence>
<reference evidence="1 2" key="1">
    <citation type="submission" date="2018-03" db="EMBL/GenBank/DDBJ databases">
        <title>Genome sequencing of Ottowia sp.</title>
        <authorList>
            <person name="Kim S.-J."/>
            <person name="Heo J."/>
            <person name="Kwon S.-W."/>
        </authorList>
    </citation>
    <scope>NUCLEOTIDE SEQUENCE [LARGE SCALE GENOMIC DNA]</scope>
    <source>
        <strain evidence="1 2">KADR8-3</strain>
    </source>
</reference>
<organism evidence="1 2">
    <name type="scientific">Ottowia oryzae</name>
    <dbReference type="NCBI Taxonomy" id="2109914"/>
    <lineage>
        <taxon>Bacteria</taxon>
        <taxon>Pseudomonadati</taxon>
        <taxon>Pseudomonadota</taxon>
        <taxon>Betaproteobacteria</taxon>
        <taxon>Burkholderiales</taxon>
        <taxon>Comamonadaceae</taxon>
        <taxon>Ottowia</taxon>
    </lineage>
</organism>
<gene>
    <name evidence="1" type="ORF">C6570_01365</name>
</gene>
<dbReference type="Proteomes" id="UP000239709">
    <property type="component" value="Chromosome"/>
</dbReference>
<dbReference type="AlphaFoldDB" id="A0A2S0MAY1"/>
<proteinExistence type="predicted"/>
<evidence type="ECO:0000313" key="1">
    <source>
        <dbReference type="EMBL" id="AVO33054.1"/>
    </source>
</evidence>
<dbReference type="KEGG" id="otk:C6570_01365"/>
<sequence length="131" mass="13981">MSYTAVTVGASGWAGRRDQPLQGALVPLRNANAARFNWLRTPDFSGTIVNNNRVLYKADASSPEAPFAGALVRVHRLSVDGWCAWQGLSDASGYYWPVGLEVGLAYYPVAIDLTGTHECDAAGPVIAVKAD</sequence>
<protein>
    <submittedName>
        <fullName evidence="1">Uncharacterized protein</fullName>
    </submittedName>
</protein>
<name>A0A2S0MAY1_9BURK</name>
<dbReference type="EMBL" id="CP027666">
    <property type="protein sequence ID" value="AVO33054.1"/>
    <property type="molecule type" value="Genomic_DNA"/>
</dbReference>
<keyword evidence="2" id="KW-1185">Reference proteome</keyword>
<accession>A0A2S0MAY1</accession>